<keyword evidence="8" id="KW-0119">Carbohydrate metabolism</keyword>
<accession>A0A9P6EKZ1</accession>
<evidence type="ECO:0000256" key="1">
    <source>
        <dbReference type="ARBA" id="ARBA00001641"/>
    </source>
</evidence>
<feature type="region of interest" description="Disordered" evidence="12">
    <location>
        <begin position="454"/>
        <end position="484"/>
    </location>
</feature>
<sequence length="514" mass="54831">MFPKAVLFALSLLAIVHGQQVGTNTAETHPTLPWQKCTKSGCTTQSSGKIVLDSNWRWLHTTKGYDNCYDGNTWNSTICPDNKTCASNCAVDGADYPGTYGITTSGNALTLKFVTKNTNGANIGSRVYLLNSDTKYEMFKVLNQEFTFDVDLSNLPCGLNGALYFSAMDADGGMGRFPANKAGAKYGTGYCDSQCPRDIKFINGEANVEGWNGSPNDPNAGTGQYGACCDEMDVWEANSISAAYTPHPCTTSEQTRCQGDACGGSDRYATVCDPDGCDFNSYRMGDTSFYGPGKTVDTKKKFTVVTQFITDTGTSSGTLSEIRRIYVQDGKVIQNSKVNIPGMSATYDSVTTKFCDDQKSAFGDTSSFQNKGGLPGISDTMAKGMVLVLSVWDDHAVNMLWLDSTYPTDADPTTPGIARGTCSTDSGKPTDVEVTNASASVTYSNIRFGDIGTTYSNTGTNPSNPGTPTTTPSAPQATQTKWGQCGGNGYSGPTACESGSTCHVVSDPWYSQCY</sequence>
<dbReference type="InterPro" id="IPR001722">
    <property type="entry name" value="Glyco_hydro_7"/>
</dbReference>
<dbReference type="GO" id="GO:0016162">
    <property type="term" value="F:cellulose 1,4-beta-cellobiosidase activity"/>
    <property type="evidence" value="ECO:0007669"/>
    <property type="project" value="UniProtKB-EC"/>
</dbReference>
<keyword evidence="6" id="KW-1015">Disulfide bond</keyword>
<feature type="signal peptide" evidence="13">
    <location>
        <begin position="1"/>
        <end position="18"/>
    </location>
</feature>
<dbReference type="InterPro" id="IPR013320">
    <property type="entry name" value="ConA-like_dom_sf"/>
</dbReference>
<dbReference type="EC" id="3.2.1.-" evidence="11"/>
<feature type="chain" id="PRO_5040269816" description="Glucanase" evidence="13">
    <location>
        <begin position="19"/>
        <end position="514"/>
    </location>
</feature>
<evidence type="ECO:0000256" key="13">
    <source>
        <dbReference type="SAM" id="SignalP"/>
    </source>
</evidence>
<evidence type="ECO:0000256" key="5">
    <source>
        <dbReference type="ARBA" id="ARBA00023001"/>
    </source>
</evidence>
<dbReference type="GO" id="GO:0005576">
    <property type="term" value="C:extracellular region"/>
    <property type="evidence" value="ECO:0007669"/>
    <property type="project" value="InterPro"/>
</dbReference>
<name>A0A9P6EKZ1_9AGAR</name>
<dbReference type="PROSITE" id="PS51164">
    <property type="entry name" value="CBM1_2"/>
    <property type="match status" value="1"/>
</dbReference>
<dbReference type="Pfam" id="PF00734">
    <property type="entry name" value="CBM_1"/>
    <property type="match status" value="1"/>
</dbReference>
<dbReference type="InterPro" id="IPR035971">
    <property type="entry name" value="CBD_sf"/>
</dbReference>
<evidence type="ECO:0000256" key="7">
    <source>
        <dbReference type="ARBA" id="ARBA00023180"/>
    </source>
</evidence>
<evidence type="ECO:0000256" key="3">
    <source>
        <dbReference type="ARBA" id="ARBA00022729"/>
    </source>
</evidence>
<evidence type="ECO:0000256" key="8">
    <source>
        <dbReference type="ARBA" id="ARBA00023277"/>
    </source>
</evidence>
<proteinExistence type="inferred from homology"/>
<dbReference type="InterPro" id="IPR037019">
    <property type="entry name" value="Glyco_hydro_7_sf"/>
</dbReference>
<keyword evidence="9 11" id="KW-0326">Glycosidase</keyword>
<comment type="catalytic activity">
    <reaction evidence="1">
        <text>Hydrolysis of (1-&gt;4)-beta-D-glucosidic linkages in cellulose and cellotetraose, releasing cellobiose from the non-reducing ends of the chains.</text>
        <dbReference type="EC" id="3.2.1.91"/>
    </reaction>
</comment>
<gene>
    <name evidence="15" type="ORF">CPB83DRAFT_834176</name>
</gene>
<evidence type="ECO:0000259" key="14">
    <source>
        <dbReference type="PROSITE" id="PS51164"/>
    </source>
</evidence>
<dbReference type="InterPro" id="IPR000254">
    <property type="entry name" value="CBD"/>
</dbReference>
<feature type="compositionally biased region" description="Low complexity" evidence="12">
    <location>
        <begin position="458"/>
        <end position="480"/>
    </location>
</feature>
<comment type="similarity">
    <text evidence="2 11">Belongs to the glycosyl hydrolase 7 (cellulase C) family.</text>
</comment>
<evidence type="ECO:0000256" key="2">
    <source>
        <dbReference type="ARBA" id="ARBA00006044"/>
    </source>
</evidence>
<dbReference type="GO" id="GO:0030245">
    <property type="term" value="P:cellulose catabolic process"/>
    <property type="evidence" value="ECO:0007669"/>
    <property type="project" value="UniProtKB-KW"/>
</dbReference>
<evidence type="ECO:0000256" key="4">
    <source>
        <dbReference type="ARBA" id="ARBA00022801"/>
    </source>
</evidence>
<feature type="domain" description="CBM1" evidence="14">
    <location>
        <begin position="477"/>
        <end position="514"/>
    </location>
</feature>
<dbReference type="Gene3D" id="2.70.100.10">
    <property type="entry name" value="Glycoside hydrolase, family 7, domain"/>
    <property type="match status" value="1"/>
</dbReference>
<keyword evidence="4 11" id="KW-0378">Hydrolase</keyword>
<dbReference type="CDD" id="cd07999">
    <property type="entry name" value="GH7_CBH_EG"/>
    <property type="match status" value="1"/>
</dbReference>
<keyword evidence="16" id="KW-1185">Reference proteome</keyword>
<dbReference type="GO" id="GO:0030248">
    <property type="term" value="F:cellulose binding"/>
    <property type="evidence" value="ECO:0007669"/>
    <property type="project" value="InterPro"/>
</dbReference>
<protein>
    <recommendedName>
        <fullName evidence="11">Glucanase</fullName>
        <ecNumber evidence="11">3.2.1.-</ecNumber>
    </recommendedName>
</protein>
<dbReference type="EMBL" id="MU157839">
    <property type="protein sequence ID" value="KAF9530499.1"/>
    <property type="molecule type" value="Genomic_DNA"/>
</dbReference>
<dbReference type="Proteomes" id="UP000807306">
    <property type="component" value="Unassembled WGS sequence"/>
</dbReference>
<dbReference type="Pfam" id="PF00840">
    <property type="entry name" value="Glyco_hydro_7"/>
    <property type="match status" value="1"/>
</dbReference>
<evidence type="ECO:0000256" key="12">
    <source>
        <dbReference type="SAM" id="MobiDB-lite"/>
    </source>
</evidence>
<dbReference type="PANTHER" id="PTHR33753:SF2">
    <property type="entry name" value="GLYCOSIDE HYDROLASE FAMILY 7 PROTEIN"/>
    <property type="match status" value="1"/>
</dbReference>
<dbReference type="SUPFAM" id="SSF49899">
    <property type="entry name" value="Concanavalin A-like lectins/glucanases"/>
    <property type="match status" value="1"/>
</dbReference>
<evidence type="ECO:0000256" key="10">
    <source>
        <dbReference type="ARBA" id="ARBA00023326"/>
    </source>
</evidence>
<dbReference type="AlphaFoldDB" id="A0A9P6EKZ1"/>
<organism evidence="15 16">
    <name type="scientific">Crepidotus variabilis</name>
    <dbReference type="NCBI Taxonomy" id="179855"/>
    <lineage>
        <taxon>Eukaryota</taxon>
        <taxon>Fungi</taxon>
        <taxon>Dikarya</taxon>
        <taxon>Basidiomycota</taxon>
        <taxon>Agaricomycotina</taxon>
        <taxon>Agaricomycetes</taxon>
        <taxon>Agaricomycetidae</taxon>
        <taxon>Agaricales</taxon>
        <taxon>Agaricineae</taxon>
        <taxon>Crepidotaceae</taxon>
        <taxon>Crepidotus</taxon>
    </lineage>
</organism>
<dbReference type="SMART" id="SM00236">
    <property type="entry name" value="fCBD"/>
    <property type="match status" value="1"/>
</dbReference>
<keyword evidence="10 11" id="KW-0624">Polysaccharide degradation</keyword>
<evidence type="ECO:0000256" key="11">
    <source>
        <dbReference type="RuleBase" id="RU361164"/>
    </source>
</evidence>
<dbReference type="PRINTS" id="PR00734">
    <property type="entry name" value="GLHYDRLASE7"/>
</dbReference>
<comment type="caution">
    <text evidence="15">The sequence shown here is derived from an EMBL/GenBank/DDBJ whole genome shotgun (WGS) entry which is preliminary data.</text>
</comment>
<dbReference type="PANTHER" id="PTHR33753">
    <property type="entry name" value="1,4-BETA-D-GLUCAN CELLOBIOHYDROLASE B"/>
    <property type="match status" value="1"/>
</dbReference>
<dbReference type="OrthoDB" id="412382at2759"/>
<dbReference type="SUPFAM" id="SSF57180">
    <property type="entry name" value="Cellulose-binding domain"/>
    <property type="match status" value="1"/>
</dbReference>
<keyword evidence="3 13" id="KW-0732">Signal</keyword>
<evidence type="ECO:0000256" key="9">
    <source>
        <dbReference type="ARBA" id="ARBA00023295"/>
    </source>
</evidence>
<evidence type="ECO:0000313" key="16">
    <source>
        <dbReference type="Proteomes" id="UP000807306"/>
    </source>
</evidence>
<keyword evidence="5 11" id="KW-0136">Cellulose degradation</keyword>
<evidence type="ECO:0000313" key="15">
    <source>
        <dbReference type="EMBL" id="KAF9530499.1"/>
    </source>
</evidence>
<evidence type="ECO:0000256" key="6">
    <source>
        <dbReference type="ARBA" id="ARBA00023157"/>
    </source>
</evidence>
<reference evidence="15" key="1">
    <citation type="submission" date="2020-11" db="EMBL/GenBank/DDBJ databases">
        <authorList>
            <consortium name="DOE Joint Genome Institute"/>
            <person name="Ahrendt S."/>
            <person name="Riley R."/>
            <person name="Andreopoulos W."/>
            <person name="Labutti K."/>
            <person name="Pangilinan J."/>
            <person name="Ruiz-Duenas F.J."/>
            <person name="Barrasa J.M."/>
            <person name="Sanchez-Garcia M."/>
            <person name="Camarero S."/>
            <person name="Miyauchi S."/>
            <person name="Serrano A."/>
            <person name="Linde D."/>
            <person name="Babiker R."/>
            <person name="Drula E."/>
            <person name="Ayuso-Fernandez I."/>
            <person name="Pacheco R."/>
            <person name="Padilla G."/>
            <person name="Ferreira P."/>
            <person name="Barriuso J."/>
            <person name="Kellner H."/>
            <person name="Castanera R."/>
            <person name="Alfaro M."/>
            <person name="Ramirez L."/>
            <person name="Pisabarro A.G."/>
            <person name="Kuo A."/>
            <person name="Tritt A."/>
            <person name="Lipzen A."/>
            <person name="He G."/>
            <person name="Yan M."/>
            <person name="Ng V."/>
            <person name="Cullen D."/>
            <person name="Martin F."/>
            <person name="Rosso M.-N."/>
            <person name="Henrissat B."/>
            <person name="Hibbett D."/>
            <person name="Martinez A.T."/>
            <person name="Grigoriev I.V."/>
        </authorList>
    </citation>
    <scope>NUCLEOTIDE SEQUENCE</scope>
    <source>
        <strain evidence="15">CBS 506.95</strain>
    </source>
</reference>
<keyword evidence="7" id="KW-0325">Glycoprotein</keyword>
<dbReference type="FunFam" id="2.70.100.10:FF:000001">
    <property type="entry name" value="Glucanase"/>
    <property type="match status" value="1"/>
</dbReference>